<organism evidence="2 3">
    <name type="scientific">Prosthecobacter vanneervenii</name>
    <dbReference type="NCBI Taxonomy" id="48466"/>
    <lineage>
        <taxon>Bacteria</taxon>
        <taxon>Pseudomonadati</taxon>
        <taxon>Verrucomicrobiota</taxon>
        <taxon>Verrucomicrobiia</taxon>
        <taxon>Verrucomicrobiales</taxon>
        <taxon>Verrucomicrobiaceae</taxon>
        <taxon>Prosthecobacter</taxon>
    </lineage>
</organism>
<protein>
    <recommendedName>
        <fullName evidence="4">TonB C-terminal domain-containing protein</fullName>
    </recommendedName>
</protein>
<dbReference type="Proteomes" id="UP000590740">
    <property type="component" value="Unassembled WGS sequence"/>
</dbReference>
<keyword evidence="1" id="KW-0732">Signal</keyword>
<sequence length="285" mass="31258">MRKHLPFLIFALALPCLAQQRSTAPRFLQKSEVVNFIFQRHAAGKTVVFVSRDGKIYGMDSDSVISFEPEGRVVLGEFGAGIAGYGGTYQVAKDGSVSISLKGYRAKWPEMRFSNELGKMRLYAPKSGDGFVMGGRGGAVEMGGMRPFWPFFLVDGARTPQVTPVWSGGEVKMFISPQLPPDFKWGGSKASFRLNFTISPEGKASVSKANSGPFEDNDWRTPSVKVAIQAVENWSFNPPLEDGKPVARSAALDFTLSRVEDSIRWIVQDNGKTLFDNVPGYPTAD</sequence>
<dbReference type="AlphaFoldDB" id="A0A7W7Y8H3"/>
<evidence type="ECO:0000313" key="2">
    <source>
        <dbReference type="EMBL" id="MBB5031185.1"/>
    </source>
</evidence>
<dbReference type="Gene3D" id="3.30.1150.10">
    <property type="match status" value="1"/>
</dbReference>
<comment type="caution">
    <text evidence="2">The sequence shown here is derived from an EMBL/GenBank/DDBJ whole genome shotgun (WGS) entry which is preliminary data.</text>
</comment>
<dbReference type="EMBL" id="JACHIG010000001">
    <property type="protein sequence ID" value="MBB5031185.1"/>
    <property type="molecule type" value="Genomic_DNA"/>
</dbReference>
<reference evidence="2 3" key="1">
    <citation type="submission" date="2020-08" db="EMBL/GenBank/DDBJ databases">
        <title>Genomic Encyclopedia of Type Strains, Phase IV (KMG-IV): sequencing the most valuable type-strain genomes for metagenomic binning, comparative biology and taxonomic classification.</title>
        <authorList>
            <person name="Goeker M."/>
        </authorList>
    </citation>
    <scope>NUCLEOTIDE SEQUENCE [LARGE SCALE GENOMIC DNA]</scope>
    <source>
        <strain evidence="2 3">DSM 12252</strain>
    </source>
</reference>
<gene>
    <name evidence="2" type="ORF">HNQ65_000739</name>
</gene>
<accession>A0A7W7Y8H3</accession>
<evidence type="ECO:0008006" key="4">
    <source>
        <dbReference type="Google" id="ProtNLM"/>
    </source>
</evidence>
<dbReference type="RefSeq" id="WP_184338121.1">
    <property type="nucleotide sequence ID" value="NZ_JACHIG010000001.1"/>
</dbReference>
<feature type="chain" id="PRO_5031251333" description="TonB C-terminal domain-containing protein" evidence="1">
    <location>
        <begin position="19"/>
        <end position="285"/>
    </location>
</feature>
<evidence type="ECO:0000313" key="3">
    <source>
        <dbReference type="Proteomes" id="UP000590740"/>
    </source>
</evidence>
<name>A0A7W7Y8H3_9BACT</name>
<keyword evidence="3" id="KW-1185">Reference proteome</keyword>
<evidence type="ECO:0000256" key="1">
    <source>
        <dbReference type="SAM" id="SignalP"/>
    </source>
</evidence>
<feature type="signal peptide" evidence="1">
    <location>
        <begin position="1"/>
        <end position="18"/>
    </location>
</feature>
<proteinExistence type="predicted"/>